<keyword evidence="1" id="KW-0472">Membrane</keyword>
<accession>A0A066ZMX6</accession>
<keyword evidence="1" id="KW-1133">Transmembrane helix</keyword>
<feature type="transmembrane region" description="Helical" evidence="1">
    <location>
        <begin position="6"/>
        <end position="27"/>
    </location>
</feature>
<dbReference type="AlphaFoldDB" id="A0A066ZMX6"/>
<sequence length="182" mass="21337">MWLKKVFKIILFIALFTMTFIAFIIGYNKYQESKREAAELEFHAKAPWKWHKKLDGVQIQTKNGKSTLRKVYLNQKLVVFATLDDNYKLIATAVFEQKCRPNSLIVTTQKFSSGEQKILRCLSSGAGLFYSTTFANTSQNYDITWDEDLDGFKVHTDFSFWNFDKLRQEVTMNKQFDIIKNK</sequence>
<proteinExistence type="predicted"/>
<keyword evidence="3" id="KW-1185">Reference proteome</keyword>
<evidence type="ECO:0000313" key="3">
    <source>
        <dbReference type="Proteomes" id="UP000027341"/>
    </source>
</evidence>
<dbReference type="RefSeq" id="WP_029908402.1">
    <property type="nucleotide sequence ID" value="NZ_AP020335.1"/>
</dbReference>
<evidence type="ECO:0000313" key="2">
    <source>
        <dbReference type="EMBL" id="KDN94867.1"/>
    </source>
</evidence>
<name>A0A066ZMX6_HYDMR</name>
<dbReference type="Proteomes" id="UP000027341">
    <property type="component" value="Unassembled WGS sequence"/>
</dbReference>
<gene>
    <name evidence="2" type="ORF">EI16_00695</name>
</gene>
<protein>
    <submittedName>
        <fullName evidence="2">Uncharacterized protein</fullName>
    </submittedName>
</protein>
<reference evidence="2 3" key="1">
    <citation type="submission" date="2014-04" db="EMBL/GenBank/DDBJ databases">
        <title>Draft genome sequence of Hydrogenovibrio marinus MH-110, a model organism for aerobic H2 metabolism.</title>
        <authorList>
            <person name="Cha H.J."/>
            <person name="Jo B.H."/>
            <person name="Hwang B.H."/>
        </authorList>
    </citation>
    <scope>NUCLEOTIDE SEQUENCE [LARGE SCALE GENOMIC DNA]</scope>
    <source>
        <strain evidence="2 3">MH-110</strain>
    </source>
</reference>
<keyword evidence="1" id="KW-0812">Transmembrane</keyword>
<organism evidence="2 3">
    <name type="scientific">Hydrogenovibrio marinus</name>
    <dbReference type="NCBI Taxonomy" id="28885"/>
    <lineage>
        <taxon>Bacteria</taxon>
        <taxon>Pseudomonadati</taxon>
        <taxon>Pseudomonadota</taxon>
        <taxon>Gammaproteobacteria</taxon>
        <taxon>Thiotrichales</taxon>
        <taxon>Piscirickettsiaceae</taxon>
        <taxon>Hydrogenovibrio</taxon>
    </lineage>
</organism>
<comment type="caution">
    <text evidence="2">The sequence shown here is derived from an EMBL/GenBank/DDBJ whole genome shotgun (WGS) entry which is preliminary data.</text>
</comment>
<evidence type="ECO:0000256" key="1">
    <source>
        <dbReference type="SAM" id="Phobius"/>
    </source>
</evidence>
<dbReference type="EMBL" id="JMIU01000001">
    <property type="protein sequence ID" value="KDN94867.1"/>
    <property type="molecule type" value="Genomic_DNA"/>
</dbReference>